<reference evidence="1 2" key="1">
    <citation type="submission" date="2022-03" db="EMBL/GenBank/DDBJ databases">
        <authorList>
            <person name="Macdonald S."/>
            <person name="Ahmed S."/>
            <person name="Newling K."/>
        </authorList>
    </citation>
    <scope>NUCLEOTIDE SEQUENCE [LARGE SCALE GENOMIC DNA]</scope>
</reference>
<sequence length="56" mass="6051">MNGDGEGVVAASSDPPPPMEWRFSQVFYERSTCEEVHEVVQVETADATAGVVHTSL</sequence>
<name>A0ABC8LTV6_ERUVS</name>
<keyword evidence="2" id="KW-1185">Reference proteome</keyword>
<dbReference type="AlphaFoldDB" id="A0ABC8LTV6"/>
<proteinExistence type="predicted"/>
<accession>A0ABC8LTV6</accession>
<dbReference type="EMBL" id="CAKOAT010741820">
    <property type="protein sequence ID" value="CAH8387270.1"/>
    <property type="molecule type" value="Genomic_DNA"/>
</dbReference>
<organism evidence="1 2">
    <name type="scientific">Eruca vesicaria subsp. sativa</name>
    <name type="common">Garden rocket</name>
    <name type="synonym">Eruca sativa</name>
    <dbReference type="NCBI Taxonomy" id="29727"/>
    <lineage>
        <taxon>Eukaryota</taxon>
        <taxon>Viridiplantae</taxon>
        <taxon>Streptophyta</taxon>
        <taxon>Embryophyta</taxon>
        <taxon>Tracheophyta</taxon>
        <taxon>Spermatophyta</taxon>
        <taxon>Magnoliopsida</taxon>
        <taxon>eudicotyledons</taxon>
        <taxon>Gunneridae</taxon>
        <taxon>Pentapetalae</taxon>
        <taxon>rosids</taxon>
        <taxon>malvids</taxon>
        <taxon>Brassicales</taxon>
        <taxon>Brassicaceae</taxon>
        <taxon>Brassiceae</taxon>
        <taxon>Eruca</taxon>
    </lineage>
</organism>
<evidence type="ECO:0000313" key="2">
    <source>
        <dbReference type="Proteomes" id="UP001642260"/>
    </source>
</evidence>
<protein>
    <submittedName>
        <fullName evidence="1">Uncharacterized protein</fullName>
    </submittedName>
</protein>
<evidence type="ECO:0000313" key="1">
    <source>
        <dbReference type="EMBL" id="CAH8387270.1"/>
    </source>
</evidence>
<dbReference type="Proteomes" id="UP001642260">
    <property type="component" value="Unassembled WGS sequence"/>
</dbReference>
<gene>
    <name evidence="1" type="ORF">ERUC_LOCUS39753</name>
</gene>
<comment type="caution">
    <text evidence="1">The sequence shown here is derived from an EMBL/GenBank/DDBJ whole genome shotgun (WGS) entry which is preliminary data.</text>
</comment>